<evidence type="ECO:0000256" key="1">
    <source>
        <dbReference type="PROSITE-ProRule" id="PRU00047"/>
    </source>
</evidence>
<dbReference type="PROSITE" id="PS50158">
    <property type="entry name" value="ZF_CCHC"/>
    <property type="match status" value="1"/>
</dbReference>
<dbReference type="InterPro" id="IPR036875">
    <property type="entry name" value="Znf_CCHC_sf"/>
</dbReference>
<keyword evidence="1" id="KW-0863">Zinc-finger</keyword>
<sequence>MEENFNLVAKVISDRELTCRTIKAALMGIWGHPKGVMITDVGMNKVLISFQDRSKGIQMWKGGPWNIRGYLVNMQQWSGNQSMLEIRHQRMELWLHLHRVPYNCRNWRTAIAVGKRFGLVTDMEDPWKDKNLQRSFLRVKIERIQDCYCYNCDKLGHAKKDCSHPTTMSLKNTQSPKYKPGLGVNREKPLISHNEEDMQ</sequence>
<evidence type="ECO:0000313" key="4">
    <source>
        <dbReference type="EMBL" id="MED6223463.1"/>
    </source>
</evidence>
<keyword evidence="5" id="KW-1185">Reference proteome</keyword>
<evidence type="ECO:0000256" key="2">
    <source>
        <dbReference type="SAM" id="MobiDB-lite"/>
    </source>
</evidence>
<dbReference type="PANTHER" id="PTHR31286:SF167">
    <property type="entry name" value="OS09G0268800 PROTEIN"/>
    <property type="match status" value="1"/>
</dbReference>
<organism evidence="4 5">
    <name type="scientific">Stylosanthes scabra</name>
    <dbReference type="NCBI Taxonomy" id="79078"/>
    <lineage>
        <taxon>Eukaryota</taxon>
        <taxon>Viridiplantae</taxon>
        <taxon>Streptophyta</taxon>
        <taxon>Embryophyta</taxon>
        <taxon>Tracheophyta</taxon>
        <taxon>Spermatophyta</taxon>
        <taxon>Magnoliopsida</taxon>
        <taxon>eudicotyledons</taxon>
        <taxon>Gunneridae</taxon>
        <taxon>Pentapetalae</taxon>
        <taxon>rosids</taxon>
        <taxon>fabids</taxon>
        <taxon>Fabales</taxon>
        <taxon>Fabaceae</taxon>
        <taxon>Papilionoideae</taxon>
        <taxon>50 kb inversion clade</taxon>
        <taxon>dalbergioids sensu lato</taxon>
        <taxon>Dalbergieae</taxon>
        <taxon>Pterocarpus clade</taxon>
        <taxon>Stylosanthes</taxon>
    </lineage>
</organism>
<feature type="domain" description="CCHC-type" evidence="3">
    <location>
        <begin position="149"/>
        <end position="162"/>
    </location>
</feature>
<keyword evidence="1" id="KW-0479">Metal-binding</keyword>
<accession>A0ABU6ZN87</accession>
<comment type="caution">
    <text evidence="4">The sequence shown here is derived from an EMBL/GenBank/DDBJ whole genome shotgun (WGS) entry which is preliminary data.</text>
</comment>
<dbReference type="Proteomes" id="UP001341840">
    <property type="component" value="Unassembled WGS sequence"/>
</dbReference>
<feature type="compositionally biased region" description="Polar residues" evidence="2">
    <location>
        <begin position="164"/>
        <end position="176"/>
    </location>
</feature>
<keyword evidence="1" id="KW-0862">Zinc</keyword>
<name>A0ABU6ZN87_9FABA</name>
<gene>
    <name evidence="4" type="ORF">PIB30_074172</name>
</gene>
<feature type="compositionally biased region" description="Basic and acidic residues" evidence="2">
    <location>
        <begin position="185"/>
        <end position="199"/>
    </location>
</feature>
<evidence type="ECO:0000313" key="5">
    <source>
        <dbReference type="Proteomes" id="UP001341840"/>
    </source>
</evidence>
<dbReference type="Pfam" id="PF14111">
    <property type="entry name" value="DUF4283"/>
    <property type="match status" value="1"/>
</dbReference>
<dbReference type="SUPFAM" id="SSF57756">
    <property type="entry name" value="Retrovirus zinc finger-like domains"/>
    <property type="match status" value="1"/>
</dbReference>
<dbReference type="PANTHER" id="PTHR31286">
    <property type="entry name" value="GLYCINE-RICH CELL WALL STRUCTURAL PROTEIN 1.8-LIKE"/>
    <property type="match status" value="1"/>
</dbReference>
<reference evidence="4 5" key="1">
    <citation type="journal article" date="2023" name="Plants (Basel)">
        <title>Bridging the Gap: Combining Genomics and Transcriptomics Approaches to Understand Stylosanthes scabra, an Orphan Legume from the Brazilian Caatinga.</title>
        <authorList>
            <person name="Ferreira-Neto J.R.C."/>
            <person name="da Silva M.D."/>
            <person name="Binneck E."/>
            <person name="de Melo N.F."/>
            <person name="da Silva R.H."/>
            <person name="de Melo A.L.T.M."/>
            <person name="Pandolfi V."/>
            <person name="Bustamante F.O."/>
            <person name="Brasileiro-Vidal A.C."/>
            <person name="Benko-Iseppon A.M."/>
        </authorList>
    </citation>
    <scope>NUCLEOTIDE SEQUENCE [LARGE SCALE GENOMIC DNA]</scope>
    <source>
        <tissue evidence="4">Leaves</tissue>
    </source>
</reference>
<proteinExistence type="predicted"/>
<feature type="region of interest" description="Disordered" evidence="2">
    <location>
        <begin position="163"/>
        <end position="199"/>
    </location>
</feature>
<dbReference type="EMBL" id="JASCZI010272776">
    <property type="protein sequence ID" value="MED6223463.1"/>
    <property type="molecule type" value="Genomic_DNA"/>
</dbReference>
<dbReference type="InterPro" id="IPR040256">
    <property type="entry name" value="At4g02000-like"/>
</dbReference>
<dbReference type="InterPro" id="IPR025558">
    <property type="entry name" value="DUF4283"/>
</dbReference>
<protein>
    <recommendedName>
        <fullName evidence="3">CCHC-type domain-containing protein</fullName>
    </recommendedName>
</protein>
<dbReference type="InterPro" id="IPR001878">
    <property type="entry name" value="Znf_CCHC"/>
</dbReference>
<evidence type="ECO:0000259" key="3">
    <source>
        <dbReference type="PROSITE" id="PS50158"/>
    </source>
</evidence>